<dbReference type="Proteomes" id="UP000728032">
    <property type="component" value="Unassembled WGS sequence"/>
</dbReference>
<proteinExistence type="predicted"/>
<protein>
    <submittedName>
        <fullName evidence="1">Uncharacterized protein</fullName>
    </submittedName>
</protein>
<sequence length="199" mass="22177">MTKCWANDKVARLSMSAILGIMDQVFDYVYDIYHGNNQGDFEFMLPLTCLSDAQMAAKKFSAKPYPSPGVWEPVIGDNIPVNDTVVGGYEANGEAIYVGRVIRSHGVCYVSCSGEEYRYQRYQVLTNPHHCELVWIYEAGGKVPNGALVGGQDMVGENMYIGRANHNGSLVIGKVHPSHRCLYIPYGGYEIKYSDYEVL</sequence>
<keyword evidence="2" id="KW-1185">Reference proteome</keyword>
<dbReference type="InterPro" id="IPR006616">
    <property type="entry name" value="DM9_repeat"/>
</dbReference>
<name>A0A7R9MMV0_9ACAR</name>
<dbReference type="AlphaFoldDB" id="A0A7R9MMV0"/>
<dbReference type="SMART" id="SM00696">
    <property type="entry name" value="DM9"/>
    <property type="match status" value="2"/>
</dbReference>
<dbReference type="EMBL" id="CAJPVJ010031121">
    <property type="protein sequence ID" value="CAG2180290.1"/>
    <property type="molecule type" value="Genomic_DNA"/>
</dbReference>
<dbReference type="OrthoDB" id="2142040at2759"/>
<evidence type="ECO:0000313" key="2">
    <source>
        <dbReference type="Proteomes" id="UP000728032"/>
    </source>
</evidence>
<dbReference type="EMBL" id="OC945946">
    <property type="protein sequence ID" value="CAD7663153.1"/>
    <property type="molecule type" value="Genomic_DNA"/>
</dbReference>
<accession>A0A7R9MMV0</accession>
<organism evidence="1">
    <name type="scientific">Oppiella nova</name>
    <dbReference type="NCBI Taxonomy" id="334625"/>
    <lineage>
        <taxon>Eukaryota</taxon>
        <taxon>Metazoa</taxon>
        <taxon>Ecdysozoa</taxon>
        <taxon>Arthropoda</taxon>
        <taxon>Chelicerata</taxon>
        <taxon>Arachnida</taxon>
        <taxon>Acari</taxon>
        <taxon>Acariformes</taxon>
        <taxon>Sarcoptiformes</taxon>
        <taxon>Oribatida</taxon>
        <taxon>Brachypylina</taxon>
        <taxon>Oppioidea</taxon>
        <taxon>Oppiidae</taxon>
        <taxon>Oppiella</taxon>
    </lineage>
</organism>
<dbReference type="Pfam" id="PF11901">
    <property type="entry name" value="DM9"/>
    <property type="match status" value="1"/>
</dbReference>
<evidence type="ECO:0000313" key="1">
    <source>
        <dbReference type="EMBL" id="CAD7663153.1"/>
    </source>
</evidence>
<dbReference type="PANTHER" id="PTHR31649">
    <property type="entry name" value="AGAP009604-PA"/>
    <property type="match status" value="1"/>
</dbReference>
<reference evidence="1" key="1">
    <citation type="submission" date="2020-11" db="EMBL/GenBank/DDBJ databases">
        <authorList>
            <person name="Tran Van P."/>
        </authorList>
    </citation>
    <scope>NUCLEOTIDE SEQUENCE</scope>
</reference>
<dbReference type="PANTHER" id="PTHR31649:SF1">
    <property type="entry name" value="FARNESOIC ACID O-METHYL TRANSFERASE DOMAIN-CONTAINING PROTEIN"/>
    <property type="match status" value="1"/>
</dbReference>
<feature type="non-terminal residue" evidence="1">
    <location>
        <position position="1"/>
    </location>
</feature>
<gene>
    <name evidence="1" type="ORF">ONB1V03_LOCUS19713</name>
</gene>